<protein>
    <submittedName>
        <fullName evidence="1">Biliverdin-producing heme oxygenase</fullName>
    </submittedName>
</protein>
<dbReference type="RefSeq" id="WP_201684895.1">
    <property type="nucleotide sequence ID" value="NZ_JAEQNA010000006.1"/>
</dbReference>
<dbReference type="GO" id="GO:0004392">
    <property type="term" value="F:heme oxygenase (decyclizing) activity"/>
    <property type="evidence" value="ECO:0007669"/>
    <property type="project" value="InterPro"/>
</dbReference>
<comment type="caution">
    <text evidence="1">The sequence shown here is derived from an EMBL/GenBank/DDBJ whole genome shotgun (WGS) entry which is preliminary data.</text>
</comment>
<evidence type="ECO:0000313" key="1">
    <source>
        <dbReference type="EMBL" id="MBL0421813.1"/>
    </source>
</evidence>
<proteinExistence type="predicted"/>
<dbReference type="Proteomes" id="UP000613011">
    <property type="component" value="Unassembled WGS sequence"/>
</dbReference>
<name>A0A936ZKE0_9BURK</name>
<dbReference type="GO" id="GO:0006788">
    <property type="term" value="P:heme oxidation"/>
    <property type="evidence" value="ECO:0007669"/>
    <property type="project" value="InterPro"/>
</dbReference>
<keyword evidence="2" id="KW-1185">Reference proteome</keyword>
<evidence type="ECO:0000313" key="2">
    <source>
        <dbReference type="Proteomes" id="UP000613011"/>
    </source>
</evidence>
<dbReference type="CDD" id="cd19166">
    <property type="entry name" value="HemeO-bac"/>
    <property type="match status" value="1"/>
</dbReference>
<dbReference type="InterPro" id="IPR016053">
    <property type="entry name" value="Haem_Oase-like"/>
</dbReference>
<dbReference type="Pfam" id="PF01126">
    <property type="entry name" value="Heme_oxygenase"/>
    <property type="match status" value="1"/>
</dbReference>
<dbReference type="InterPro" id="IPR016084">
    <property type="entry name" value="Haem_Oase-like_multi-hlx"/>
</dbReference>
<accession>A0A936ZKE0</accession>
<organism evidence="1 2">
    <name type="scientific">Ramlibacter aurantiacus</name>
    <dbReference type="NCBI Taxonomy" id="2801330"/>
    <lineage>
        <taxon>Bacteria</taxon>
        <taxon>Pseudomonadati</taxon>
        <taxon>Pseudomonadota</taxon>
        <taxon>Betaproteobacteria</taxon>
        <taxon>Burkholderiales</taxon>
        <taxon>Comamonadaceae</taxon>
        <taxon>Ramlibacter</taxon>
    </lineage>
</organism>
<dbReference type="Gene3D" id="1.20.910.10">
    <property type="entry name" value="Heme oxygenase-like"/>
    <property type="match status" value="1"/>
</dbReference>
<reference evidence="1" key="1">
    <citation type="submission" date="2021-01" db="EMBL/GenBank/DDBJ databases">
        <title>Ramlibacter sp. strain AW1 16S ribosomal RNA gene Genome sequencing and assembly.</title>
        <authorList>
            <person name="Kang M."/>
        </authorList>
    </citation>
    <scope>NUCLEOTIDE SEQUENCE</scope>
    <source>
        <strain evidence="1">AW1</strain>
    </source>
</reference>
<dbReference type="EMBL" id="JAEQNA010000006">
    <property type="protein sequence ID" value="MBL0421813.1"/>
    <property type="molecule type" value="Genomic_DNA"/>
</dbReference>
<gene>
    <name evidence="1" type="ORF">JI739_15800</name>
</gene>
<dbReference type="SUPFAM" id="SSF48613">
    <property type="entry name" value="Heme oxygenase-like"/>
    <property type="match status" value="1"/>
</dbReference>
<dbReference type="AlphaFoldDB" id="A0A936ZKE0"/>
<sequence>MTTETTVLPALRQATAAAHLEIESVMRLDRLDSPASLAAALQVFESFLSACEPMIGRALPPGMREWFEHHRRAGWAAQDLDALHTSPLPRDAMADLAIGSAAQALGSLYVLEGSALGGRVIARHLRDAIGVTEANGGRYFGGRGEHTGAVWREFCALLDRHIADEPAAREQACAAAIDTFKALTRRLRDRLATAPAASAG</sequence>